<dbReference type="AlphaFoldDB" id="X1GTG5"/>
<dbReference type="EMBL" id="BARU01011439">
    <property type="protein sequence ID" value="GAH44904.1"/>
    <property type="molecule type" value="Genomic_DNA"/>
</dbReference>
<evidence type="ECO:0000259" key="3">
    <source>
        <dbReference type="Pfam" id="PF03358"/>
    </source>
</evidence>
<dbReference type="InterPro" id="IPR005025">
    <property type="entry name" value="FMN_Rdtase-like_dom"/>
</dbReference>
<accession>X1GTG5</accession>
<dbReference type="InterPro" id="IPR051796">
    <property type="entry name" value="ISF_SsuE-like"/>
</dbReference>
<sequence>MNEYIEKMLESDGIIIGSPTYFSNLSTSTKALIERAGYATGDHLKHKIGAAVVAVRRAGANHVFSSINYFFLIKQMFVVGSSYWNLARSQF</sequence>
<organism evidence="4">
    <name type="scientific">marine sediment metagenome</name>
    <dbReference type="NCBI Taxonomy" id="412755"/>
    <lineage>
        <taxon>unclassified sequences</taxon>
        <taxon>metagenomes</taxon>
        <taxon>ecological metagenomes</taxon>
    </lineage>
</organism>
<dbReference type="GO" id="GO:0016491">
    <property type="term" value="F:oxidoreductase activity"/>
    <property type="evidence" value="ECO:0007669"/>
    <property type="project" value="InterPro"/>
</dbReference>
<dbReference type="PANTHER" id="PTHR43278:SF4">
    <property type="entry name" value="NAD(P)H-DEPENDENT FMN-CONTAINING OXIDOREDUCTASE YWQN-RELATED"/>
    <property type="match status" value="1"/>
</dbReference>
<dbReference type="SUPFAM" id="SSF52218">
    <property type="entry name" value="Flavoproteins"/>
    <property type="match status" value="1"/>
</dbReference>
<keyword evidence="2" id="KW-0288">FMN</keyword>
<dbReference type="Pfam" id="PF03358">
    <property type="entry name" value="FMN_red"/>
    <property type="match status" value="1"/>
</dbReference>
<dbReference type="InterPro" id="IPR029039">
    <property type="entry name" value="Flavoprotein-like_sf"/>
</dbReference>
<feature type="domain" description="NADPH-dependent FMN reductase-like" evidence="3">
    <location>
        <begin position="2"/>
        <end position="88"/>
    </location>
</feature>
<name>X1GTG5_9ZZZZ</name>
<evidence type="ECO:0000313" key="4">
    <source>
        <dbReference type="EMBL" id="GAH44904.1"/>
    </source>
</evidence>
<evidence type="ECO:0000256" key="1">
    <source>
        <dbReference type="ARBA" id="ARBA00022630"/>
    </source>
</evidence>
<evidence type="ECO:0000256" key="2">
    <source>
        <dbReference type="ARBA" id="ARBA00022643"/>
    </source>
</evidence>
<gene>
    <name evidence="4" type="ORF">S03H2_21480</name>
</gene>
<proteinExistence type="predicted"/>
<protein>
    <recommendedName>
        <fullName evidence="3">NADPH-dependent FMN reductase-like domain-containing protein</fullName>
    </recommendedName>
</protein>
<comment type="caution">
    <text evidence="4">The sequence shown here is derived from an EMBL/GenBank/DDBJ whole genome shotgun (WGS) entry which is preliminary data.</text>
</comment>
<dbReference type="PANTHER" id="PTHR43278">
    <property type="entry name" value="NAD(P)H-DEPENDENT FMN-CONTAINING OXIDOREDUCTASE YWQN-RELATED"/>
    <property type="match status" value="1"/>
</dbReference>
<dbReference type="Gene3D" id="3.40.50.360">
    <property type="match status" value="1"/>
</dbReference>
<feature type="non-terminal residue" evidence="4">
    <location>
        <position position="91"/>
    </location>
</feature>
<reference evidence="4" key="1">
    <citation type="journal article" date="2014" name="Front. Microbiol.">
        <title>High frequency of phylogenetically diverse reductive dehalogenase-homologous genes in deep subseafloor sedimentary metagenomes.</title>
        <authorList>
            <person name="Kawai M."/>
            <person name="Futagami T."/>
            <person name="Toyoda A."/>
            <person name="Takaki Y."/>
            <person name="Nishi S."/>
            <person name="Hori S."/>
            <person name="Arai W."/>
            <person name="Tsubouchi T."/>
            <person name="Morono Y."/>
            <person name="Uchiyama I."/>
            <person name="Ito T."/>
            <person name="Fujiyama A."/>
            <person name="Inagaki F."/>
            <person name="Takami H."/>
        </authorList>
    </citation>
    <scope>NUCLEOTIDE SEQUENCE</scope>
    <source>
        <strain evidence="4">Expedition CK06-06</strain>
    </source>
</reference>
<keyword evidence="1" id="KW-0285">Flavoprotein</keyword>